<keyword evidence="7" id="KW-0333">Golgi apparatus</keyword>
<keyword evidence="8" id="KW-0472">Membrane</keyword>
<dbReference type="AlphaFoldDB" id="A0A6P4YMF9"/>
<evidence type="ECO:0000313" key="11">
    <source>
        <dbReference type="Proteomes" id="UP000515135"/>
    </source>
</evidence>
<keyword evidence="5" id="KW-0735">Signal-anchor</keyword>
<keyword evidence="3" id="KW-0808">Transferase</keyword>
<evidence type="ECO:0000256" key="4">
    <source>
        <dbReference type="ARBA" id="ARBA00022692"/>
    </source>
</evidence>
<sequence>MSTDLTAKKLKPASDLPTTADKQASPAIDRPTTEDEQATIPDHLTTPASDQLTPADEQAPPANDRPTTADEQASPAVKRPTPKDEQVTLPNHLTEPAGDRPTTVDDQAPSANDRLTPENEQAQPANNDQPTFVGEQQAPAVYPQTQTSTQSIPSSKPPATWLECEGGRERKRIAFPKNHKVAGSTVMTILSRYAYTRNLNVIIPRPFVPSKMYPYRLYPENYMPPPPNQTFDMLMYHTVYNRTRFHEILPKDTVYVTIIRKPLNHLKSAWTFYNYGKLFRLNETVMNNSLARFLTEPGRYDRRCGHGIHYPLCLTQNSISTDLGFPPEYNKNVTLGSDPSEREKISRAFVQSIDNDFDLVMLTEYFDESLVLLKRLMCWAIPDILYIKSTNIQRRKLQDLSPKLKQKHKEWSYVDYALYDHFNKSFWKRVNLAGNDFSGEVKYFKDLNAKIQRFCRDPCLSENQKLVLNKTRWSPEFTITSDFCLVLSRGVYCHISIQAERVGKSLGLTSQNASFYGYNSTGNINANVKMPETWQNRMVMKSVEPYCVYCKMNSCRNLDYLSHFYRDGYVGKEAYQTTKQILCNQGKQSVRIRN</sequence>
<organism evidence="11 12">
    <name type="scientific">Branchiostoma belcheri</name>
    <name type="common">Amphioxus</name>
    <dbReference type="NCBI Taxonomy" id="7741"/>
    <lineage>
        <taxon>Eukaryota</taxon>
        <taxon>Metazoa</taxon>
        <taxon>Chordata</taxon>
        <taxon>Cephalochordata</taxon>
        <taxon>Leptocardii</taxon>
        <taxon>Amphioxiformes</taxon>
        <taxon>Branchiostomatidae</taxon>
        <taxon>Branchiostoma</taxon>
    </lineage>
</organism>
<feature type="compositionally biased region" description="Polar residues" evidence="10">
    <location>
        <begin position="118"/>
        <end position="130"/>
    </location>
</feature>
<evidence type="ECO:0000256" key="10">
    <source>
        <dbReference type="SAM" id="MobiDB-lite"/>
    </source>
</evidence>
<dbReference type="GeneID" id="109466596"/>
<dbReference type="Pfam" id="PF06990">
    <property type="entry name" value="Gal-3-0_sulfotr"/>
    <property type="match status" value="1"/>
</dbReference>
<dbReference type="Proteomes" id="UP000515135">
    <property type="component" value="Unplaced"/>
</dbReference>
<dbReference type="GO" id="GO:0000139">
    <property type="term" value="C:Golgi membrane"/>
    <property type="evidence" value="ECO:0007669"/>
    <property type="project" value="UniProtKB-SubCell"/>
</dbReference>
<evidence type="ECO:0000256" key="2">
    <source>
        <dbReference type="ARBA" id="ARBA00008124"/>
    </source>
</evidence>
<dbReference type="GO" id="GO:0009247">
    <property type="term" value="P:glycolipid biosynthetic process"/>
    <property type="evidence" value="ECO:0007669"/>
    <property type="project" value="InterPro"/>
</dbReference>
<protein>
    <submittedName>
        <fullName evidence="12">Uncharacterized protein LOC109466596</fullName>
    </submittedName>
</protein>
<feature type="region of interest" description="Disordered" evidence="10">
    <location>
        <begin position="142"/>
        <end position="161"/>
    </location>
</feature>
<proteinExistence type="inferred from homology"/>
<evidence type="ECO:0000256" key="5">
    <source>
        <dbReference type="ARBA" id="ARBA00022968"/>
    </source>
</evidence>
<keyword evidence="6" id="KW-1133">Transmembrane helix</keyword>
<dbReference type="InterPro" id="IPR009729">
    <property type="entry name" value="Gal-3-0_sulfotransfrase"/>
</dbReference>
<name>A0A6P4YMF9_BRABE</name>
<evidence type="ECO:0000256" key="1">
    <source>
        <dbReference type="ARBA" id="ARBA00004323"/>
    </source>
</evidence>
<accession>A0A6P4YMF9</accession>
<evidence type="ECO:0000256" key="3">
    <source>
        <dbReference type="ARBA" id="ARBA00022679"/>
    </source>
</evidence>
<evidence type="ECO:0000256" key="8">
    <source>
        <dbReference type="ARBA" id="ARBA00023136"/>
    </source>
</evidence>
<evidence type="ECO:0000313" key="12">
    <source>
        <dbReference type="RefSeq" id="XP_019619887.1"/>
    </source>
</evidence>
<dbReference type="RefSeq" id="XP_019619887.1">
    <property type="nucleotide sequence ID" value="XM_019764328.1"/>
</dbReference>
<dbReference type="PANTHER" id="PTHR14647:SF87">
    <property type="entry name" value="PUTATIVE-RELATED"/>
    <property type="match status" value="1"/>
</dbReference>
<feature type="compositionally biased region" description="Low complexity" evidence="10">
    <location>
        <begin position="143"/>
        <end position="158"/>
    </location>
</feature>
<comment type="subcellular location">
    <subcellularLocation>
        <location evidence="1">Golgi apparatus membrane</location>
        <topology evidence="1">Single-pass type II membrane protein</topology>
    </subcellularLocation>
</comment>
<dbReference type="GO" id="GO:0001733">
    <property type="term" value="F:galactosylceramide sulfotransferase activity"/>
    <property type="evidence" value="ECO:0007669"/>
    <property type="project" value="InterPro"/>
</dbReference>
<reference evidence="12" key="1">
    <citation type="submission" date="2025-08" db="UniProtKB">
        <authorList>
            <consortium name="RefSeq"/>
        </authorList>
    </citation>
    <scope>IDENTIFICATION</scope>
    <source>
        <tissue evidence="12">Gonad</tissue>
    </source>
</reference>
<feature type="region of interest" description="Disordered" evidence="10">
    <location>
        <begin position="1"/>
        <end position="132"/>
    </location>
</feature>
<evidence type="ECO:0000256" key="7">
    <source>
        <dbReference type="ARBA" id="ARBA00023034"/>
    </source>
</evidence>
<evidence type="ECO:0000256" key="9">
    <source>
        <dbReference type="ARBA" id="ARBA00023180"/>
    </source>
</evidence>
<comment type="similarity">
    <text evidence="2">Belongs to the galactose-3-O-sulfotransferase family.</text>
</comment>
<gene>
    <name evidence="12" type="primary">LOC109466596</name>
</gene>
<keyword evidence="9" id="KW-0325">Glycoprotein</keyword>
<dbReference type="Gene3D" id="3.40.50.300">
    <property type="entry name" value="P-loop containing nucleotide triphosphate hydrolases"/>
    <property type="match status" value="1"/>
</dbReference>
<dbReference type="InterPro" id="IPR027417">
    <property type="entry name" value="P-loop_NTPase"/>
</dbReference>
<keyword evidence="4" id="KW-0812">Transmembrane</keyword>
<dbReference type="KEGG" id="bbel:109466596"/>
<dbReference type="PANTHER" id="PTHR14647">
    <property type="entry name" value="GALACTOSE-3-O-SULFOTRANSFERASE"/>
    <property type="match status" value="1"/>
</dbReference>
<dbReference type="OrthoDB" id="10026400at2759"/>
<keyword evidence="11" id="KW-1185">Reference proteome</keyword>
<evidence type="ECO:0000256" key="6">
    <source>
        <dbReference type="ARBA" id="ARBA00022989"/>
    </source>
</evidence>